<protein>
    <recommendedName>
        <fullName evidence="2">Glycosyl transferase CAP10 domain-containing protein</fullName>
    </recommendedName>
</protein>
<dbReference type="OMA" id="VAHTEGH"/>
<feature type="domain" description="Glycosyl transferase CAP10" evidence="2">
    <location>
        <begin position="136"/>
        <end position="375"/>
    </location>
</feature>
<accession>A0A2K3E3E9</accession>
<dbReference type="PaxDb" id="3055-EDO96952"/>
<evidence type="ECO:0000313" key="4">
    <source>
        <dbReference type="Proteomes" id="UP000006906"/>
    </source>
</evidence>
<feature type="signal peptide" evidence="1">
    <location>
        <begin position="1"/>
        <end position="36"/>
    </location>
</feature>
<reference evidence="3 4" key="1">
    <citation type="journal article" date="2007" name="Science">
        <title>The Chlamydomonas genome reveals the evolution of key animal and plant functions.</title>
        <authorList>
            <person name="Merchant S.S."/>
            <person name="Prochnik S.E."/>
            <person name="Vallon O."/>
            <person name="Harris E.H."/>
            <person name="Karpowicz S.J."/>
            <person name="Witman G.B."/>
            <person name="Terry A."/>
            <person name="Salamov A."/>
            <person name="Fritz-Laylin L.K."/>
            <person name="Marechal-Drouard L."/>
            <person name="Marshall W.F."/>
            <person name="Qu L.H."/>
            <person name="Nelson D.R."/>
            <person name="Sanderfoot A.A."/>
            <person name="Spalding M.H."/>
            <person name="Kapitonov V.V."/>
            <person name="Ren Q."/>
            <person name="Ferris P."/>
            <person name="Lindquist E."/>
            <person name="Shapiro H."/>
            <person name="Lucas S.M."/>
            <person name="Grimwood J."/>
            <person name="Schmutz J."/>
            <person name="Cardol P."/>
            <person name="Cerutti H."/>
            <person name="Chanfreau G."/>
            <person name="Chen C.L."/>
            <person name="Cognat V."/>
            <person name="Croft M.T."/>
            <person name="Dent R."/>
            <person name="Dutcher S."/>
            <person name="Fernandez E."/>
            <person name="Fukuzawa H."/>
            <person name="Gonzalez-Ballester D."/>
            <person name="Gonzalez-Halphen D."/>
            <person name="Hallmann A."/>
            <person name="Hanikenne M."/>
            <person name="Hippler M."/>
            <person name="Inwood W."/>
            <person name="Jabbari K."/>
            <person name="Kalanon M."/>
            <person name="Kuras R."/>
            <person name="Lefebvre P.A."/>
            <person name="Lemaire S.D."/>
            <person name="Lobanov A.V."/>
            <person name="Lohr M."/>
            <person name="Manuell A."/>
            <person name="Meier I."/>
            <person name="Mets L."/>
            <person name="Mittag M."/>
            <person name="Mittelmeier T."/>
            <person name="Moroney J.V."/>
            <person name="Moseley J."/>
            <person name="Napoli C."/>
            <person name="Nedelcu A.M."/>
            <person name="Niyogi K."/>
            <person name="Novoselov S.V."/>
            <person name="Paulsen I.T."/>
            <person name="Pazour G."/>
            <person name="Purton S."/>
            <person name="Ral J.P."/>
            <person name="Riano-Pachon D.M."/>
            <person name="Riekhof W."/>
            <person name="Rymarquis L."/>
            <person name="Schroda M."/>
            <person name="Stern D."/>
            <person name="Umen J."/>
            <person name="Willows R."/>
            <person name="Wilson N."/>
            <person name="Zimmer S.L."/>
            <person name="Allmer J."/>
            <person name="Balk J."/>
            <person name="Bisova K."/>
            <person name="Chen C.J."/>
            <person name="Elias M."/>
            <person name="Gendler K."/>
            <person name="Hauser C."/>
            <person name="Lamb M.R."/>
            <person name="Ledford H."/>
            <person name="Long J.C."/>
            <person name="Minagawa J."/>
            <person name="Page M.D."/>
            <person name="Pan J."/>
            <person name="Pootakham W."/>
            <person name="Roje S."/>
            <person name="Rose A."/>
            <person name="Stahlberg E."/>
            <person name="Terauchi A.M."/>
            <person name="Yang P."/>
            <person name="Ball S."/>
            <person name="Bowler C."/>
            <person name="Dieckmann C.L."/>
            <person name="Gladyshev V.N."/>
            <person name="Green P."/>
            <person name="Jorgensen R."/>
            <person name="Mayfield S."/>
            <person name="Mueller-Roeber B."/>
            <person name="Rajamani S."/>
            <person name="Sayre R.T."/>
            <person name="Brokstein P."/>
            <person name="Dubchak I."/>
            <person name="Goodstein D."/>
            <person name="Hornick L."/>
            <person name="Huang Y.W."/>
            <person name="Jhaveri J."/>
            <person name="Luo Y."/>
            <person name="Martinez D."/>
            <person name="Ngau W.C."/>
            <person name="Otillar B."/>
            <person name="Poliakov A."/>
            <person name="Porter A."/>
            <person name="Szajkowski L."/>
            <person name="Werner G."/>
            <person name="Zhou K."/>
            <person name="Grigoriev I.V."/>
            <person name="Rokhsar D.S."/>
            <person name="Grossman A.R."/>
        </authorList>
    </citation>
    <scope>NUCLEOTIDE SEQUENCE [LARGE SCALE GENOMIC DNA]</scope>
    <source>
        <strain evidence="4">CC-503</strain>
    </source>
</reference>
<feature type="chain" id="PRO_5014401105" description="Glycosyl transferase CAP10 domain-containing protein" evidence="1">
    <location>
        <begin position="37"/>
        <end position="409"/>
    </location>
</feature>
<dbReference type="PROSITE" id="PS51257">
    <property type="entry name" value="PROKAR_LIPOPROTEIN"/>
    <property type="match status" value="1"/>
</dbReference>
<dbReference type="PANTHER" id="PTHR12203">
    <property type="entry name" value="KDEL LYS-ASP-GLU-LEU CONTAINING - RELATED"/>
    <property type="match status" value="1"/>
</dbReference>
<dbReference type="ExpressionAtlas" id="A0A2K3E3E9">
    <property type="expression patterns" value="differential"/>
</dbReference>
<dbReference type="RefSeq" id="XP_042927635.1">
    <property type="nucleotide sequence ID" value="XM_043060001.1"/>
</dbReference>
<dbReference type="InterPro" id="IPR051091">
    <property type="entry name" value="O-Glucosyltr/Glycosyltrsf_90"/>
</dbReference>
<dbReference type="PANTHER" id="PTHR12203:SF107">
    <property type="entry name" value="GLYCOSYL TRANSFERASE CAP10 DOMAIN-CONTAINING PROTEIN"/>
    <property type="match status" value="1"/>
</dbReference>
<dbReference type="AlphaFoldDB" id="A0A2K3E3E9"/>
<dbReference type="InParanoid" id="A0A2K3E3E9"/>
<evidence type="ECO:0000259" key="2">
    <source>
        <dbReference type="SMART" id="SM00672"/>
    </source>
</evidence>
<keyword evidence="1" id="KW-0732">Signal</keyword>
<dbReference type="InterPro" id="IPR006598">
    <property type="entry name" value="CAP10"/>
</dbReference>
<sequence length="409" mass="44903">MARTAPVCAAISPPAAVACITTALLILASGCGCVAARAAAPGGAVPTSSLPPECDRYSDLLGPLAVRLEAWRAAGGVNASEGKRLRQEIEGGGEGAFVSIRNGQVHVLVKREGFQSKTYGALMLLHRLVSRFGRKHLPDMEFGIHRGDVPKPGAWMCFCGRRGELPGTWLYPDFGYYAWPEIMMPPWEAIRQRTQEVVERWPFAARSNKMFWRGGAGKHINTDVRGKLLRALENRTDIADVQAIPPFDVLLQRGLQGFTPLWDFCKHKYILYTEGNSYSGRLKYHVLCGSVIISHPRKYDTMLSALMREGRHIVTTVDNEWSDVAQIHSRLETNPQLAESIGRSTALLANQLTEDGVSCYLLALLRAYAQAMTYTPPPPPADSSYLESFVLGRMKGVAGGYKTLALAAE</sequence>
<dbReference type="GeneID" id="5727996"/>
<name>A0A2K3E3E9_CHLRE</name>
<evidence type="ECO:0000256" key="1">
    <source>
        <dbReference type="SAM" id="SignalP"/>
    </source>
</evidence>
<dbReference type="Proteomes" id="UP000006906">
    <property type="component" value="Chromosome 2"/>
</dbReference>
<gene>
    <name evidence="3" type="ORF">CHLRE_02g117650v5</name>
</gene>
<dbReference type="Pfam" id="PF05686">
    <property type="entry name" value="Glyco_transf_90"/>
    <property type="match status" value="1"/>
</dbReference>
<proteinExistence type="predicted"/>
<evidence type="ECO:0000313" key="3">
    <source>
        <dbReference type="EMBL" id="PNW87315.1"/>
    </source>
</evidence>
<dbReference type="SMART" id="SM00672">
    <property type="entry name" value="CAP10"/>
    <property type="match status" value="1"/>
</dbReference>
<keyword evidence="4" id="KW-1185">Reference proteome</keyword>
<dbReference type="Gramene" id="PNW87315">
    <property type="protein sequence ID" value="PNW87315"/>
    <property type="gene ID" value="CHLRE_02g117650v5"/>
</dbReference>
<organism evidence="3 4">
    <name type="scientific">Chlamydomonas reinhardtii</name>
    <name type="common">Chlamydomonas smithii</name>
    <dbReference type="NCBI Taxonomy" id="3055"/>
    <lineage>
        <taxon>Eukaryota</taxon>
        <taxon>Viridiplantae</taxon>
        <taxon>Chlorophyta</taxon>
        <taxon>core chlorophytes</taxon>
        <taxon>Chlorophyceae</taxon>
        <taxon>CS clade</taxon>
        <taxon>Chlamydomonadales</taxon>
        <taxon>Chlamydomonadaceae</taxon>
        <taxon>Chlamydomonas</taxon>
    </lineage>
</organism>
<dbReference type="OrthoDB" id="512899at2759"/>
<dbReference type="EMBL" id="CM008963">
    <property type="protein sequence ID" value="PNW87315.1"/>
    <property type="molecule type" value="Genomic_DNA"/>
</dbReference>
<dbReference type="FunCoup" id="A0A2K3E3E9">
    <property type="interactions" value="886"/>
</dbReference>
<dbReference type="KEGG" id="cre:CHLRE_02g117650v5"/>